<dbReference type="GO" id="GO:0016740">
    <property type="term" value="F:transferase activity"/>
    <property type="evidence" value="ECO:0007669"/>
    <property type="project" value="UniProtKB-KW"/>
</dbReference>
<accession>A0AAN8I4P1</accession>
<dbReference type="Proteomes" id="UP001316803">
    <property type="component" value="Unassembled WGS sequence"/>
</dbReference>
<keyword evidence="5" id="KW-1185">Reference proteome</keyword>
<evidence type="ECO:0000256" key="1">
    <source>
        <dbReference type="ARBA" id="ARBA00010118"/>
    </source>
</evidence>
<evidence type="ECO:0000313" key="4">
    <source>
        <dbReference type="EMBL" id="KAK5949356.1"/>
    </source>
</evidence>
<protein>
    <recommendedName>
        <fullName evidence="3">Glycosyl transferase CAP10 domain-containing protein</fullName>
    </recommendedName>
</protein>
<reference evidence="4 5" key="1">
    <citation type="submission" date="2022-12" db="EMBL/GenBank/DDBJ databases">
        <title>Genomic features and morphological characterization of a novel Knufia sp. strain isolated from spacecraft assembly facility.</title>
        <authorList>
            <person name="Teixeira M."/>
            <person name="Chander A.M."/>
            <person name="Stajich J.E."/>
            <person name="Venkateswaran K."/>
        </authorList>
    </citation>
    <scope>NUCLEOTIDE SEQUENCE [LARGE SCALE GENOMIC DNA]</scope>
    <source>
        <strain evidence="4 5">FJI-L2-BK-P2</strain>
    </source>
</reference>
<organism evidence="4 5">
    <name type="scientific">Knufia fluminis</name>
    <dbReference type="NCBI Taxonomy" id="191047"/>
    <lineage>
        <taxon>Eukaryota</taxon>
        <taxon>Fungi</taxon>
        <taxon>Dikarya</taxon>
        <taxon>Ascomycota</taxon>
        <taxon>Pezizomycotina</taxon>
        <taxon>Eurotiomycetes</taxon>
        <taxon>Chaetothyriomycetidae</taxon>
        <taxon>Chaetothyriales</taxon>
        <taxon>Trichomeriaceae</taxon>
        <taxon>Knufia</taxon>
    </lineage>
</organism>
<comment type="caution">
    <text evidence="4">The sequence shown here is derived from an EMBL/GenBank/DDBJ whole genome shotgun (WGS) entry which is preliminary data.</text>
</comment>
<gene>
    <name evidence="4" type="ORF">OHC33_009528</name>
</gene>
<name>A0AAN8I4P1_9EURO</name>
<proteinExistence type="inferred from homology"/>
<dbReference type="AlphaFoldDB" id="A0AAN8I4P1"/>
<dbReference type="InterPro" id="IPR006598">
    <property type="entry name" value="CAP10"/>
</dbReference>
<dbReference type="PANTHER" id="PTHR12203">
    <property type="entry name" value="KDEL LYS-ASP-GLU-LEU CONTAINING - RELATED"/>
    <property type="match status" value="1"/>
</dbReference>
<feature type="domain" description="Glycosyl transferase CAP10" evidence="3">
    <location>
        <begin position="44"/>
        <end position="155"/>
    </location>
</feature>
<dbReference type="EMBL" id="JAKLMC020000036">
    <property type="protein sequence ID" value="KAK5949356.1"/>
    <property type="molecule type" value="Genomic_DNA"/>
</dbReference>
<comment type="similarity">
    <text evidence="1">Belongs to the glycosyltransferase 90 family.</text>
</comment>
<dbReference type="Pfam" id="PF05686">
    <property type="entry name" value="Glyco_transf_90"/>
    <property type="match status" value="1"/>
</dbReference>
<keyword evidence="2" id="KW-0808">Transferase</keyword>
<dbReference type="InterPro" id="IPR051091">
    <property type="entry name" value="O-Glucosyltr/Glycosyltrsf_90"/>
</dbReference>
<evidence type="ECO:0000259" key="3">
    <source>
        <dbReference type="Pfam" id="PF05686"/>
    </source>
</evidence>
<evidence type="ECO:0000313" key="5">
    <source>
        <dbReference type="Proteomes" id="UP001316803"/>
    </source>
</evidence>
<evidence type="ECO:0000256" key="2">
    <source>
        <dbReference type="ARBA" id="ARBA00022679"/>
    </source>
</evidence>
<sequence length="160" mass="18739">MAEVRDLFSTRIVDLLQCTDDACEIEKKAFGLEQDGPLDPQEAEYSYKFLMDIDGNGFSGRFYRLLESKSVVVKQTIFKEWHDDRLVPWVHYVPLSTGYSELPEMARFLATTEKGLELSERIAEESTEWYHKALRDVDLRLVFLRMLLEYGRIMNPDMTE</sequence>
<dbReference type="PANTHER" id="PTHR12203:SF35">
    <property type="entry name" value="PROTEIN O-GLUCOSYLTRANSFERASE 1"/>
    <property type="match status" value="1"/>
</dbReference>